<dbReference type="Proteomes" id="UP000263273">
    <property type="component" value="Unassembled WGS sequence"/>
</dbReference>
<evidence type="ECO:0000256" key="8">
    <source>
        <dbReference type="ARBA" id="ARBA00023136"/>
    </source>
</evidence>
<organism evidence="10 11">
    <name type="scientific">Syntrophomonas wolfei</name>
    <dbReference type="NCBI Taxonomy" id="863"/>
    <lineage>
        <taxon>Bacteria</taxon>
        <taxon>Bacillati</taxon>
        <taxon>Bacillota</taxon>
        <taxon>Clostridia</taxon>
        <taxon>Eubacteriales</taxon>
        <taxon>Syntrophomonadaceae</taxon>
        <taxon>Syntrophomonas</taxon>
    </lineage>
</organism>
<evidence type="ECO:0000256" key="5">
    <source>
        <dbReference type="ARBA" id="ARBA00022741"/>
    </source>
</evidence>
<dbReference type="PROSITE" id="PS50893">
    <property type="entry name" value="ABC_TRANSPORTER_2"/>
    <property type="match status" value="1"/>
</dbReference>
<dbReference type="GO" id="GO:0005524">
    <property type="term" value="F:ATP binding"/>
    <property type="evidence" value="ECO:0007669"/>
    <property type="project" value="UniProtKB-KW"/>
</dbReference>
<evidence type="ECO:0000256" key="1">
    <source>
        <dbReference type="ARBA" id="ARBA00004202"/>
    </source>
</evidence>
<comment type="subcellular location">
    <subcellularLocation>
        <location evidence="1">Cell membrane</location>
        <topology evidence="1">Peripheral membrane protein</topology>
    </subcellularLocation>
</comment>
<dbReference type="FunFam" id="3.40.50.300:FF:000224">
    <property type="entry name" value="Energy-coupling factor transporter ATP-binding protein EcfA"/>
    <property type="match status" value="1"/>
</dbReference>
<dbReference type="Pfam" id="PF00005">
    <property type="entry name" value="ABC_tran"/>
    <property type="match status" value="1"/>
</dbReference>
<dbReference type="EMBL" id="DNZF01000054">
    <property type="protein sequence ID" value="HBK52799.1"/>
    <property type="molecule type" value="Genomic_DNA"/>
</dbReference>
<evidence type="ECO:0000259" key="9">
    <source>
        <dbReference type="PROSITE" id="PS50893"/>
    </source>
</evidence>
<dbReference type="SMART" id="SM00382">
    <property type="entry name" value="AAA"/>
    <property type="match status" value="1"/>
</dbReference>
<accession>A0A354YUD9</accession>
<keyword evidence="6" id="KW-0067">ATP-binding</keyword>
<gene>
    <name evidence="10" type="ORF">DDZ44_02530</name>
</gene>
<dbReference type="PANTHER" id="PTHR43553">
    <property type="entry name" value="HEAVY METAL TRANSPORTER"/>
    <property type="match status" value="1"/>
</dbReference>
<dbReference type="InterPro" id="IPR017871">
    <property type="entry name" value="ABC_transporter-like_CS"/>
</dbReference>
<evidence type="ECO:0000256" key="7">
    <source>
        <dbReference type="ARBA" id="ARBA00022967"/>
    </source>
</evidence>
<keyword evidence="5" id="KW-0547">Nucleotide-binding</keyword>
<comment type="similarity">
    <text evidence="2">Belongs to the ABC transporter superfamily.</text>
</comment>
<keyword evidence="4" id="KW-1003">Cell membrane</keyword>
<dbReference type="Gene3D" id="3.40.50.300">
    <property type="entry name" value="P-loop containing nucleotide triphosphate hydrolases"/>
    <property type="match status" value="1"/>
</dbReference>
<evidence type="ECO:0000313" key="10">
    <source>
        <dbReference type="EMBL" id="HBK52799.1"/>
    </source>
</evidence>
<dbReference type="InterPro" id="IPR003439">
    <property type="entry name" value="ABC_transporter-like_ATP-bd"/>
</dbReference>
<evidence type="ECO:0000256" key="2">
    <source>
        <dbReference type="ARBA" id="ARBA00005417"/>
    </source>
</evidence>
<dbReference type="NCBIfam" id="TIGR04520">
    <property type="entry name" value="ECF_ATPase_1"/>
    <property type="match status" value="1"/>
</dbReference>
<evidence type="ECO:0000256" key="6">
    <source>
        <dbReference type="ARBA" id="ARBA00022840"/>
    </source>
</evidence>
<dbReference type="SUPFAM" id="SSF52540">
    <property type="entry name" value="P-loop containing nucleoside triphosphate hydrolases"/>
    <property type="match status" value="1"/>
</dbReference>
<dbReference type="InterPro" id="IPR050095">
    <property type="entry name" value="ECF_ABC_transporter_ATP-bd"/>
</dbReference>
<dbReference type="GO" id="GO:0042626">
    <property type="term" value="F:ATPase-coupled transmembrane transporter activity"/>
    <property type="evidence" value="ECO:0007669"/>
    <property type="project" value="TreeGrafter"/>
</dbReference>
<evidence type="ECO:0000256" key="3">
    <source>
        <dbReference type="ARBA" id="ARBA00022448"/>
    </source>
</evidence>
<comment type="caution">
    <text evidence="10">The sequence shown here is derived from an EMBL/GenBank/DDBJ whole genome shotgun (WGS) entry which is preliminary data.</text>
</comment>
<dbReference type="PANTHER" id="PTHR43553:SF24">
    <property type="entry name" value="ENERGY-COUPLING FACTOR TRANSPORTER ATP-BINDING PROTEIN ECFA1"/>
    <property type="match status" value="1"/>
</dbReference>
<keyword evidence="3" id="KW-0813">Transport</keyword>
<name>A0A354YUD9_9FIRM</name>
<dbReference type="GO" id="GO:0016887">
    <property type="term" value="F:ATP hydrolysis activity"/>
    <property type="evidence" value="ECO:0007669"/>
    <property type="project" value="InterPro"/>
</dbReference>
<proteinExistence type="inferred from homology"/>
<evidence type="ECO:0000313" key="11">
    <source>
        <dbReference type="Proteomes" id="UP000263273"/>
    </source>
</evidence>
<dbReference type="InterPro" id="IPR015856">
    <property type="entry name" value="ABC_transpr_CbiO/EcfA_su"/>
</dbReference>
<feature type="domain" description="ABC transporter" evidence="9">
    <location>
        <begin position="2"/>
        <end position="237"/>
    </location>
</feature>
<dbReference type="InterPro" id="IPR003593">
    <property type="entry name" value="AAA+_ATPase"/>
</dbReference>
<dbReference type="PROSITE" id="PS00211">
    <property type="entry name" value="ABC_TRANSPORTER_1"/>
    <property type="match status" value="1"/>
</dbReference>
<keyword evidence="7" id="KW-1278">Translocase</keyword>
<dbReference type="InterPro" id="IPR030947">
    <property type="entry name" value="EcfA_1"/>
</dbReference>
<dbReference type="GO" id="GO:0043190">
    <property type="term" value="C:ATP-binding cassette (ABC) transporter complex"/>
    <property type="evidence" value="ECO:0007669"/>
    <property type="project" value="TreeGrafter"/>
</dbReference>
<keyword evidence="8" id="KW-0472">Membrane</keyword>
<dbReference type="InterPro" id="IPR027417">
    <property type="entry name" value="P-loop_NTPase"/>
</dbReference>
<dbReference type="CDD" id="cd03225">
    <property type="entry name" value="ABC_cobalt_CbiO_domain1"/>
    <property type="match status" value="1"/>
</dbReference>
<sequence>MISLRDLTYFYPGEELPALKNISLDIRENEFLVILGRNGSGKSTLARLLNGLLLPSQGKVEVDGWNTADANQLQLIRQKVGLLFSNPENQLISNQVEEDVAFGPENLGLNPAEIRRRVNDSLRLVSMESYKDSAPAFLSGGQKQKIAIAGVMAMKPRYLVLDEALSMIDPRGKREIVESIRSLHKNEGVAVIMITHDLEEAREADRVVVLEEGKVKTISTPEELFPGHASLLALGLAPLEISHIIAEINRQGILLRTDILDMDKLVEEICHFI</sequence>
<evidence type="ECO:0000256" key="4">
    <source>
        <dbReference type="ARBA" id="ARBA00022475"/>
    </source>
</evidence>
<dbReference type="STRING" id="378794.GCA_001570625_00622"/>
<protein>
    <submittedName>
        <fullName evidence="10">Energy-coupling factor transporter ATPase</fullName>
    </submittedName>
</protein>
<reference evidence="10 11" key="1">
    <citation type="journal article" date="2018" name="Nat. Biotechnol.">
        <title>A standardized bacterial taxonomy based on genome phylogeny substantially revises the tree of life.</title>
        <authorList>
            <person name="Parks D.H."/>
            <person name="Chuvochina M."/>
            <person name="Waite D.W."/>
            <person name="Rinke C."/>
            <person name="Skarshewski A."/>
            <person name="Chaumeil P.A."/>
            <person name="Hugenholtz P."/>
        </authorList>
    </citation>
    <scope>NUCLEOTIDE SEQUENCE [LARGE SCALE GENOMIC DNA]</scope>
    <source>
        <strain evidence="10">UBA10948</strain>
    </source>
</reference>
<dbReference type="AlphaFoldDB" id="A0A354YUD9"/>